<dbReference type="Pfam" id="PF13202">
    <property type="entry name" value="EF-hand_5"/>
    <property type="match status" value="1"/>
</dbReference>
<dbReference type="SUPFAM" id="SSF47473">
    <property type="entry name" value="EF-hand"/>
    <property type="match status" value="1"/>
</dbReference>
<keyword evidence="2" id="KW-0732">Signal</keyword>
<evidence type="ECO:0000259" key="3">
    <source>
        <dbReference type="PROSITE" id="PS50222"/>
    </source>
</evidence>
<dbReference type="PROSITE" id="PS00018">
    <property type="entry name" value="EF_HAND_1"/>
    <property type="match status" value="2"/>
</dbReference>
<dbReference type="InterPro" id="IPR011992">
    <property type="entry name" value="EF-hand-dom_pair"/>
</dbReference>
<evidence type="ECO:0000313" key="5">
    <source>
        <dbReference type="Proteomes" id="UP000828390"/>
    </source>
</evidence>
<feature type="chain" id="PRO_5038470831" description="EF-hand domain-containing protein" evidence="2">
    <location>
        <begin position="17"/>
        <end position="165"/>
    </location>
</feature>
<feature type="domain" description="EF-hand" evidence="3">
    <location>
        <begin position="113"/>
        <end position="148"/>
    </location>
</feature>
<feature type="domain" description="EF-hand" evidence="3">
    <location>
        <begin position="42"/>
        <end position="77"/>
    </location>
</feature>
<sequence length="165" mass="18022">MRLLLAIAALVSSSLAAQTTTTTVSSATDSGLHIPGLPSGGDLNRIVRESFKNVDSDHDGFIERYEFDTLVIVADTDNDGCMSLEEYKGFSAGTPEIATRIYHHFDPTNTDCITVDKVAGQFDLMDTDTDRKVSPREFEAYYLNLLQELFAIDVTLNPAVVNPVG</sequence>
<keyword evidence="5" id="KW-1185">Reference proteome</keyword>
<dbReference type="InterPro" id="IPR018247">
    <property type="entry name" value="EF_Hand_1_Ca_BS"/>
</dbReference>
<gene>
    <name evidence="4" type="ORF">DPMN_150838</name>
</gene>
<keyword evidence="1" id="KW-0106">Calcium</keyword>
<proteinExistence type="predicted"/>
<evidence type="ECO:0000313" key="4">
    <source>
        <dbReference type="EMBL" id="KAH3797261.1"/>
    </source>
</evidence>
<evidence type="ECO:0000256" key="2">
    <source>
        <dbReference type="SAM" id="SignalP"/>
    </source>
</evidence>
<dbReference type="InterPro" id="IPR002048">
    <property type="entry name" value="EF_hand_dom"/>
</dbReference>
<dbReference type="PROSITE" id="PS50222">
    <property type="entry name" value="EF_HAND_2"/>
    <property type="match status" value="2"/>
</dbReference>
<protein>
    <recommendedName>
        <fullName evidence="3">EF-hand domain-containing protein</fullName>
    </recommendedName>
</protein>
<dbReference type="EMBL" id="JAIWYP010000007">
    <property type="protein sequence ID" value="KAH3797261.1"/>
    <property type="molecule type" value="Genomic_DNA"/>
</dbReference>
<name>A0A9D4FIE9_DREPO</name>
<dbReference type="Proteomes" id="UP000828390">
    <property type="component" value="Unassembled WGS sequence"/>
</dbReference>
<comment type="caution">
    <text evidence="4">The sequence shown here is derived from an EMBL/GenBank/DDBJ whole genome shotgun (WGS) entry which is preliminary data.</text>
</comment>
<dbReference type="OrthoDB" id="6145451at2759"/>
<reference evidence="4" key="2">
    <citation type="submission" date="2020-11" db="EMBL/GenBank/DDBJ databases">
        <authorList>
            <person name="McCartney M.A."/>
            <person name="Auch B."/>
            <person name="Kono T."/>
            <person name="Mallez S."/>
            <person name="Becker A."/>
            <person name="Gohl D.M."/>
            <person name="Silverstein K.A.T."/>
            <person name="Koren S."/>
            <person name="Bechman K.B."/>
            <person name="Herman A."/>
            <person name="Abrahante J.E."/>
            <person name="Garbe J."/>
        </authorList>
    </citation>
    <scope>NUCLEOTIDE SEQUENCE</scope>
    <source>
        <strain evidence="4">Duluth1</strain>
        <tissue evidence="4">Whole animal</tissue>
    </source>
</reference>
<dbReference type="Gene3D" id="1.10.238.10">
    <property type="entry name" value="EF-hand"/>
    <property type="match status" value="1"/>
</dbReference>
<dbReference type="GO" id="GO:0005509">
    <property type="term" value="F:calcium ion binding"/>
    <property type="evidence" value="ECO:0007669"/>
    <property type="project" value="InterPro"/>
</dbReference>
<reference evidence="4" key="1">
    <citation type="journal article" date="2019" name="bioRxiv">
        <title>The Genome of the Zebra Mussel, Dreissena polymorpha: A Resource for Invasive Species Research.</title>
        <authorList>
            <person name="McCartney M.A."/>
            <person name="Auch B."/>
            <person name="Kono T."/>
            <person name="Mallez S."/>
            <person name="Zhang Y."/>
            <person name="Obille A."/>
            <person name="Becker A."/>
            <person name="Abrahante J.E."/>
            <person name="Garbe J."/>
            <person name="Badalamenti J.P."/>
            <person name="Herman A."/>
            <person name="Mangelson H."/>
            <person name="Liachko I."/>
            <person name="Sullivan S."/>
            <person name="Sone E.D."/>
            <person name="Koren S."/>
            <person name="Silverstein K.A.T."/>
            <person name="Beckman K.B."/>
            <person name="Gohl D.M."/>
        </authorList>
    </citation>
    <scope>NUCLEOTIDE SEQUENCE</scope>
    <source>
        <strain evidence="4">Duluth1</strain>
        <tissue evidence="4">Whole animal</tissue>
    </source>
</reference>
<organism evidence="4 5">
    <name type="scientific">Dreissena polymorpha</name>
    <name type="common">Zebra mussel</name>
    <name type="synonym">Mytilus polymorpha</name>
    <dbReference type="NCBI Taxonomy" id="45954"/>
    <lineage>
        <taxon>Eukaryota</taxon>
        <taxon>Metazoa</taxon>
        <taxon>Spiralia</taxon>
        <taxon>Lophotrochozoa</taxon>
        <taxon>Mollusca</taxon>
        <taxon>Bivalvia</taxon>
        <taxon>Autobranchia</taxon>
        <taxon>Heteroconchia</taxon>
        <taxon>Euheterodonta</taxon>
        <taxon>Imparidentia</taxon>
        <taxon>Neoheterodontei</taxon>
        <taxon>Myida</taxon>
        <taxon>Dreissenoidea</taxon>
        <taxon>Dreissenidae</taxon>
        <taxon>Dreissena</taxon>
    </lineage>
</organism>
<feature type="signal peptide" evidence="2">
    <location>
        <begin position="1"/>
        <end position="16"/>
    </location>
</feature>
<evidence type="ECO:0000256" key="1">
    <source>
        <dbReference type="ARBA" id="ARBA00022837"/>
    </source>
</evidence>
<dbReference type="AlphaFoldDB" id="A0A9D4FIE9"/>
<accession>A0A9D4FIE9</accession>